<dbReference type="Pfam" id="PF04069">
    <property type="entry name" value="OpuAC"/>
    <property type="match status" value="1"/>
</dbReference>
<dbReference type="Proteomes" id="UP000295781">
    <property type="component" value="Chromosome"/>
</dbReference>
<evidence type="ECO:0000256" key="5">
    <source>
        <dbReference type="ARBA" id="ARBA00023136"/>
    </source>
</evidence>
<evidence type="ECO:0000256" key="1">
    <source>
        <dbReference type="ARBA" id="ARBA00004651"/>
    </source>
</evidence>
<feature type="compositionally biased region" description="Basic and acidic residues" evidence="9">
    <location>
        <begin position="137"/>
        <end position="147"/>
    </location>
</feature>
<feature type="transmembrane region" description="Helical" evidence="8">
    <location>
        <begin position="522"/>
        <end position="546"/>
    </location>
</feature>
<dbReference type="SUPFAM" id="SSF53850">
    <property type="entry name" value="Periplasmic binding protein-like II"/>
    <property type="match status" value="1"/>
</dbReference>
<dbReference type="GO" id="GO:0043190">
    <property type="term" value="C:ATP-binding cassette (ABC) transporter complex"/>
    <property type="evidence" value="ECO:0007669"/>
    <property type="project" value="InterPro"/>
</dbReference>
<dbReference type="EMBL" id="CP012670">
    <property type="protein sequence ID" value="AUX27420.1"/>
    <property type="molecule type" value="Genomic_DNA"/>
</dbReference>
<organism evidence="11 12">
    <name type="scientific">Sorangium cellulosum</name>
    <name type="common">Polyangium cellulosum</name>
    <dbReference type="NCBI Taxonomy" id="56"/>
    <lineage>
        <taxon>Bacteria</taxon>
        <taxon>Pseudomonadati</taxon>
        <taxon>Myxococcota</taxon>
        <taxon>Polyangia</taxon>
        <taxon>Polyangiales</taxon>
        <taxon>Polyangiaceae</taxon>
        <taxon>Sorangium</taxon>
    </lineage>
</organism>
<feature type="compositionally biased region" description="Basic residues" evidence="9">
    <location>
        <begin position="300"/>
        <end position="311"/>
    </location>
</feature>
<feature type="transmembrane region" description="Helical" evidence="8">
    <location>
        <begin position="424"/>
        <end position="442"/>
    </location>
</feature>
<reference evidence="11 12" key="1">
    <citation type="submission" date="2015-09" db="EMBL/GenBank/DDBJ databases">
        <title>Sorangium comparison.</title>
        <authorList>
            <person name="Zaburannyi N."/>
            <person name="Bunk B."/>
            <person name="Overmann J."/>
            <person name="Mueller R."/>
        </authorList>
    </citation>
    <scope>NUCLEOTIDE SEQUENCE [LARGE SCALE GENOMIC DNA]</scope>
    <source>
        <strain evidence="11 12">So ceGT47</strain>
    </source>
</reference>
<name>A0A4P2QCF5_SORCE</name>
<dbReference type="FunFam" id="1.10.3720.10:FF:000001">
    <property type="entry name" value="Glycine betaine ABC transporter, permease"/>
    <property type="match status" value="1"/>
</dbReference>
<dbReference type="SUPFAM" id="SSF161098">
    <property type="entry name" value="MetI-like"/>
    <property type="match status" value="1"/>
</dbReference>
<comment type="similarity">
    <text evidence="7">In the N-terminal section; belongs to the binding-protein-dependent transport system permease family.</text>
</comment>
<feature type="compositionally biased region" description="Basic and acidic residues" evidence="9">
    <location>
        <begin position="91"/>
        <end position="101"/>
    </location>
</feature>
<feature type="transmembrane region" description="Helical" evidence="8">
    <location>
        <begin position="367"/>
        <end position="389"/>
    </location>
</feature>
<sequence length="866" mass="93393">MYEHNVLHGLNEDQENQPPAGRATARRAEAKRRAEAGDGSGASAWGRCVWRVTRGCLGRVARHRGLGLWSGTSCVDPPPPRPRPPAQGLHDPARRREEELRWQGVRRSRGVAPYRQRGARRPARAVGVWEDDYAENGESRHRADRRDNRRRWQGHAGHGPRRAAPFHRVRAPADRPVSTHDRRREHRDRPCAAPLVATEDRRPRRRAPRARAAPACALPPPLAARALRRPGPARGGRARARRAAAGHAAGRALRRARPAHARRAAGRVPAHPPGARPHHADGHPRHDRSAAPRRPDRGHGRGAHRPARPTRRAPLGARDGVRPRAHAGAQAPDRAAPAPHAGGRGRGMSENLRQQLVRLPRYLDQHVTLVVIALALGVAISLPASILLARSPRLRWPALAAAGVVQTIPSLALLALMVPLLGGFGFWPALVALVLYSMLPILRNTVTGIAGVDPALTEAARCMGMTSGQVLRRVELPLAAPVILAGIRTAAVWVVGTATLATPIGQTSLGNFIFGGLQTRNWTAVLVGCVAAALLALVLDQLIALLESAARSGSRARALGAGIGLTLVLGVGAVADAVVAWGRGGPRTAAEDAAPPVERSAVTEVRVGSKTFTEQYVLAALIGAKLRDVGLNVARAESLGSTVAFDALVQSQIDVYVDYTGTIWANTMKRTDARPSWEVLAGITGWLALEAQVRCLGPLGFENAYAFAMRRDRAEELAIRTIDDLARHAASLRLGADYEFLQRPEWPRVRDAYGLRFREAASFDSTFMYGAVQRGEVDVITAFSSDGRIDALDLIVLSDPRRAFPPYDAVILLSPRVADDARVIAALTPLLGAIPVERMRQASLMVDRDQDKKTPAEAAAWLGGAL</sequence>
<dbReference type="CDD" id="cd06261">
    <property type="entry name" value="TM_PBP2"/>
    <property type="match status" value="1"/>
</dbReference>
<feature type="compositionally biased region" description="Basic and acidic residues" evidence="9">
    <location>
        <begin position="26"/>
        <end position="36"/>
    </location>
</feature>
<evidence type="ECO:0000256" key="9">
    <source>
        <dbReference type="SAM" id="MobiDB-lite"/>
    </source>
</evidence>
<dbReference type="InterPro" id="IPR007210">
    <property type="entry name" value="ABC_Gly_betaine_transp_sub-bd"/>
</dbReference>
<comment type="subcellular location">
    <subcellularLocation>
        <location evidence="1 8">Cell membrane</location>
        <topology evidence="1 8">Multi-pass membrane protein</topology>
    </subcellularLocation>
</comment>
<evidence type="ECO:0000256" key="6">
    <source>
        <dbReference type="ARBA" id="ARBA00035642"/>
    </source>
</evidence>
<feature type="compositionally biased region" description="Low complexity" evidence="9">
    <location>
        <begin position="326"/>
        <end position="341"/>
    </location>
</feature>
<feature type="compositionally biased region" description="Basic and acidic residues" evidence="9">
    <location>
        <begin position="278"/>
        <end position="299"/>
    </location>
</feature>
<comment type="similarity">
    <text evidence="6">In the C-terminal section; belongs to the OsmX family.</text>
</comment>
<evidence type="ECO:0000256" key="4">
    <source>
        <dbReference type="ARBA" id="ARBA00022989"/>
    </source>
</evidence>
<keyword evidence="4 8" id="KW-1133">Transmembrane helix</keyword>
<feature type="region of interest" description="Disordered" evidence="9">
    <location>
        <begin position="68"/>
        <end position="101"/>
    </location>
</feature>
<dbReference type="GO" id="GO:0031460">
    <property type="term" value="P:glycine betaine transport"/>
    <property type="evidence" value="ECO:0007669"/>
    <property type="project" value="UniProtKB-ARBA"/>
</dbReference>
<keyword evidence="5 8" id="KW-0472">Membrane</keyword>
<dbReference type="AlphaFoldDB" id="A0A4P2QCF5"/>
<dbReference type="Gene3D" id="3.40.190.120">
    <property type="entry name" value="Osmoprotection protein (prox), domain 2"/>
    <property type="match status" value="1"/>
</dbReference>
<dbReference type="PANTHER" id="PTHR30177:SF4">
    <property type="entry name" value="OSMOPROTECTANT IMPORT PERMEASE PROTEIN OSMW"/>
    <property type="match status" value="1"/>
</dbReference>
<feature type="compositionally biased region" description="Pro residues" evidence="9">
    <location>
        <begin position="76"/>
        <end position="85"/>
    </location>
</feature>
<feature type="compositionally biased region" description="Basic and acidic residues" evidence="9">
    <location>
        <begin position="171"/>
        <end position="190"/>
    </location>
</feature>
<evidence type="ECO:0000256" key="3">
    <source>
        <dbReference type="ARBA" id="ARBA00022692"/>
    </source>
</evidence>
<evidence type="ECO:0000313" key="12">
    <source>
        <dbReference type="Proteomes" id="UP000295781"/>
    </source>
</evidence>
<evidence type="ECO:0000256" key="2">
    <source>
        <dbReference type="ARBA" id="ARBA00022448"/>
    </source>
</evidence>
<dbReference type="InterPro" id="IPR035906">
    <property type="entry name" value="MetI-like_sf"/>
</dbReference>
<dbReference type="Pfam" id="PF00528">
    <property type="entry name" value="BPD_transp_1"/>
    <property type="match status" value="1"/>
</dbReference>
<dbReference type="InterPro" id="IPR000515">
    <property type="entry name" value="MetI-like"/>
</dbReference>
<comment type="similarity">
    <text evidence="8">Belongs to the binding-protein-dependent transport system permease family.</text>
</comment>
<dbReference type="PROSITE" id="PS50928">
    <property type="entry name" value="ABC_TM1"/>
    <property type="match status" value="1"/>
</dbReference>
<feature type="transmembrane region" description="Helical" evidence="8">
    <location>
        <begin position="478"/>
        <end position="502"/>
    </location>
</feature>
<feature type="compositionally biased region" description="Basic residues" evidence="9">
    <location>
        <begin position="148"/>
        <end position="170"/>
    </location>
</feature>
<dbReference type="PANTHER" id="PTHR30177">
    <property type="entry name" value="GLYCINE BETAINE/L-PROLINE TRANSPORT SYSTEM PERMEASE PROTEIN PROW"/>
    <property type="match status" value="1"/>
</dbReference>
<accession>A0A4P2QCF5</accession>
<proteinExistence type="inferred from homology"/>
<feature type="region of interest" description="Disordered" evidence="9">
    <location>
        <begin position="136"/>
        <end position="347"/>
    </location>
</feature>
<gene>
    <name evidence="11" type="ORF">SOCEGT47_080090</name>
</gene>
<feature type="compositionally biased region" description="Low complexity" evidence="9">
    <location>
        <begin position="223"/>
        <end position="232"/>
    </location>
</feature>
<dbReference type="GO" id="GO:0022857">
    <property type="term" value="F:transmembrane transporter activity"/>
    <property type="evidence" value="ECO:0007669"/>
    <property type="project" value="InterPro"/>
</dbReference>
<feature type="transmembrane region" description="Helical" evidence="8">
    <location>
        <begin position="558"/>
        <end position="581"/>
    </location>
</feature>
<keyword evidence="2 8" id="KW-0813">Transport</keyword>
<evidence type="ECO:0000256" key="7">
    <source>
        <dbReference type="ARBA" id="ARBA00035652"/>
    </source>
</evidence>
<protein>
    <recommendedName>
        <fullName evidence="10">ABC transmembrane type-1 domain-containing protein</fullName>
    </recommendedName>
</protein>
<evidence type="ECO:0000256" key="8">
    <source>
        <dbReference type="RuleBase" id="RU363032"/>
    </source>
</evidence>
<dbReference type="Gene3D" id="3.40.190.10">
    <property type="entry name" value="Periplasmic binding protein-like II"/>
    <property type="match status" value="1"/>
</dbReference>
<evidence type="ECO:0000259" key="10">
    <source>
        <dbReference type="PROSITE" id="PS50928"/>
    </source>
</evidence>
<feature type="compositionally biased region" description="Basic residues" evidence="9">
    <location>
        <begin position="252"/>
        <end position="265"/>
    </location>
</feature>
<dbReference type="Gene3D" id="1.10.3720.10">
    <property type="entry name" value="MetI-like"/>
    <property type="match status" value="1"/>
</dbReference>
<feature type="transmembrane region" description="Helical" evidence="8">
    <location>
        <begin position="396"/>
        <end position="418"/>
    </location>
</feature>
<keyword evidence="3 8" id="KW-0812">Transmembrane</keyword>
<feature type="region of interest" description="Disordered" evidence="9">
    <location>
        <begin position="1"/>
        <end position="42"/>
    </location>
</feature>
<evidence type="ECO:0000313" key="11">
    <source>
        <dbReference type="EMBL" id="AUX27420.1"/>
    </source>
</evidence>
<dbReference type="InterPro" id="IPR051204">
    <property type="entry name" value="ABC_transp_perm/SBD"/>
</dbReference>
<feature type="domain" description="ABC transmembrane type-1" evidence="10">
    <location>
        <begin position="363"/>
        <end position="543"/>
    </location>
</feature>